<evidence type="ECO:0000256" key="11">
    <source>
        <dbReference type="ARBA" id="ARBA00022824"/>
    </source>
</evidence>
<keyword evidence="13 17" id="KW-1133">Transmembrane helix</keyword>
<dbReference type="GO" id="GO:0008270">
    <property type="term" value="F:zinc ion binding"/>
    <property type="evidence" value="ECO:0007669"/>
    <property type="project" value="UniProtKB-KW"/>
</dbReference>
<dbReference type="SMART" id="SM00184">
    <property type="entry name" value="RING"/>
    <property type="match status" value="1"/>
</dbReference>
<evidence type="ECO:0000256" key="16">
    <source>
        <dbReference type="SAM" id="MobiDB-lite"/>
    </source>
</evidence>
<dbReference type="SUPFAM" id="SSF57850">
    <property type="entry name" value="RING/U-box"/>
    <property type="match status" value="1"/>
</dbReference>
<keyword evidence="8" id="KW-0479">Metal-binding</keyword>
<dbReference type="GO" id="GO:0061630">
    <property type="term" value="F:ubiquitin protein ligase activity"/>
    <property type="evidence" value="ECO:0007669"/>
    <property type="project" value="UniProtKB-EC"/>
</dbReference>
<dbReference type="AlphaFoldDB" id="A0A061QST6"/>
<dbReference type="Pfam" id="PF25563">
    <property type="entry name" value="TPR_SYVN1_N"/>
    <property type="match status" value="1"/>
</dbReference>
<feature type="compositionally biased region" description="Basic and acidic residues" evidence="16">
    <location>
        <begin position="743"/>
        <end position="752"/>
    </location>
</feature>
<keyword evidence="11" id="KW-0256">Endoplasmic reticulum</keyword>
<dbReference type="Gene3D" id="3.30.40.10">
    <property type="entry name" value="Zinc/RING finger domain, C3HC4 (zinc finger)"/>
    <property type="match status" value="1"/>
</dbReference>
<keyword evidence="12" id="KW-0862">Zinc</keyword>
<evidence type="ECO:0000256" key="4">
    <source>
        <dbReference type="ARBA" id="ARBA00010089"/>
    </source>
</evidence>
<keyword evidence="10" id="KW-0833">Ubl conjugation pathway</keyword>
<evidence type="ECO:0000256" key="1">
    <source>
        <dbReference type="ARBA" id="ARBA00000900"/>
    </source>
</evidence>
<dbReference type="InterPro" id="IPR001841">
    <property type="entry name" value="Znf_RING"/>
</dbReference>
<protein>
    <recommendedName>
        <fullName evidence="5">RING-type E3 ubiquitin transferase</fullName>
        <ecNumber evidence="5">2.3.2.27</ecNumber>
    </recommendedName>
</protein>
<feature type="region of interest" description="Disordered" evidence="16">
    <location>
        <begin position="573"/>
        <end position="595"/>
    </location>
</feature>
<keyword evidence="14 17" id="KW-0472">Membrane</keyword>
<dbReference type="InterPro" id="IPR013083">
    <property type="entry name" value="Znf_RING/FYVE/PHD"/>
</dbReference>
<comment type="similarity">
    <text evidence="4">Belongs to the HRD1 family.</text>
</comment>
<feature type="region of interest" description="Disordered" evidence="16">
    <location>
        <begin position="476"/>
        <end position="511"/>
    </location>
</feature>
<feature type="transmembrane region" description="Helical" evidence="17">
    <location>
        <begin position="99"/>
        <end position="119"/>
    </location>
</feature>
<dbReference type="InterPro" id="IPR057992">
    <property type="entry name" value="TPR_SYVN1_N"/>
</dbReference>
<feature type="transmembrane region" description="Helical" evidence="17">
    <location>
        <begin position="221"/>
        <end position="240"/>
    </location>
</feature>
<organism evidence="19">
    <name type="scientific">Tetraselmis sp. GSL018</name>
    <dbReference type="NCBI Taxonomy" id="582737"/>
    <lineage>
        <taxon>Eukaryota</taxon>
        <taxon>Viridiplantae</taxon>
        <taxon>Chlorophyta</taxon>
        <taxon>core chlorophytes</taxon>
        <taxon>Chlorodendrophyceae</taxon>
        <taxon>Chlorodendrales</taxon>
        <taxon>Chlorodendraceae</taxon>
        <taxon>Tetraselmis</taxon>
    </lineage>
</organism>
<evidence type="ECO:0000256" key="6">
    <source>
        <dbReference type="ARBA" id="ARBA00022679"/>
    </source>
</evidence>
<dbReference type="EMBL" id="GBEZ01023163">
    <property type="protein sequence ID" value="JAC63707.1"/>
    <property type="molecule type" value="Transcribed_RNA"/>
</dbReference>
<dbReference type="PANTHER" id="PTHR22763">
    <property type="entry name" value="RING ZINC FINGER PROTEIN"/>
    <property type="match status" value="1"/>
</dbReference>
<feature type="compositionally biased region" description="Low complexity" evidence="16">
    <location>
        <begin position="486"/>
        <end position="511"/>
    </location>
</feature>
<feature type="region of interest" description="Disordered" evidence="16">
    <location>
        <begin position="338"/>
        <end position="440"/>
    </location>
</feature>
<evidence type="ECO:0000256" key="5">
    <source>
        <dbReference type="ARBA" id="ARBA00012483"/>
    </source>
</evidence>
<feature type="compositionally biased region" description="Low complexity" evidence="16">
    <location>
        <begin position="410"/>
        <end position="440"/>
    </location>
</feature>
<reference evidence="19" key="1">
    <citation type="submission" date="2014-05" db="EMBL/GenBank/DDBJ databases">
        <title>The transcriptome of the halophilic microalga Tetraselmis sp. GSL018 isolated from the Great Salt Lake, Utah.</title>
        <authorList>
            <person name="Jinkerson R.E."/>
            <person name="D'Adamo S."/>
            <person name="Posewitz M.C."/>
        </authorList>
    </citation>
    <scope>NUCLEOTIDE SEQUENCE</scope>
    <source>
        <strain evidence="19">GSL018</strain>
    </source>
</reference>
<dbReference type="GO" id="GO:0005789">
    <property type="term" value="C:endoplasmic reticulum membrane"/>
    <property type="evidence" value="ECO:0007669"/>
    <property type="project" value="UniProtKB-SubCell"/>
</dbReference>
<evidence type="ECO:0000256" key="14">
    <source>
        <dbReference type="ARBA" id="ARBA00023136"/>
    </source>
</evidence>
<dbReference type="Pfam" id="PF13639">
    <property type="entry name" value="zf-RING_2"/>
    <property type="match status" value="1"/>
</dbReference>
<evidence type="ECO:0000256" key="7">
    <source>
        <dbReference type="ARBA" id="ARBA00022692"/>
    </source>
</evidence>
<evidence type="ECO:0000256" key="12">
    <source>
        <dbReference type="ARBA" id="ARBA00022833"/>
    </source>
</evidence>
<comment type="catalytic activity">
    <reaction evidence="1">
        <text>S-ubiquitinyl-[E2 ubiquitin-conjugating enzyme]-L-cysteine + [acceptor protein]-L-lysine = [E2 ubiquitin-conjugating enzyme]-L-cysteine + N(6)-ubiquitinyl-[acceptor protein]-L-lysine.</text>
        <dbReference type="EC" id="2.3.2.27"/>
    </reaction>
</comment>
<dbReference type="InterPro" id="IPR050731">
    <property type="entry name" value="HRD1_E3_ubiq-ligases"/>
</dbReference>
<dbReference type="GO" id="GO:0036503">
    <property type="term" value="P:ERAD pathway"/>
    <property type="evidence" value="ECO:0007669"/>
    <property type="project" value="TreeGrafter"/>
</dbReference>
<comment type="subcellular location">
    <subcellularLocation>
        <location evidence="2">Endoplasmic reticulum membrane</location>
        <topology evidence="2">Multi-pass membrane protein</topology>
    </subcellularLocation>
</comment>
<accession>A0A061QST6</accession>
<evidence type="ECO:0000259" key="18">
    <source>
        <dbReference type="PROSITE" id="PS50089"/>
    </source>
</evidence>
<dbReference type="CDD" id="cd16479">
    <property type="entry name" value="RING-H2_synoviolin"/>
    <property type="match status" value="1"/>
</dbReference>
<dbReference type="EC" id="2.3.2.27" evidence="5"/>
<dbReference type="PROSITE" id="PS50089">
    <property type="entry name" value="ZF_RING_2"/>
    <property type="match status" value="1"/>
</dbReference>
<evidence type="ECO:0000256" key="13">
    <source>
        <dbReference type="ARBA" id="ARBA00022989"/>
    </source>
</evidence>
<feature type="region of interest" description="Disordered" evidence="16">
    <location>
        <begin position="651"/>
        <end position="759"/>
    </location>
</feature>
<feature type="compositionally biased region" description="Basic and acidic residues" evidence="16">
    <location>
        <begin position="380"/>
        <end position="392"/>
    </location>
</feature>
<feature type="domain" description="RING-type" evidence="18">
    <location>
        <begin position="291"/>
        <end position="332"/>
    </location>
</feature>
<evidence type="ECO:0000313" key="19">
    <source>
        <dbReference type="EMBL" id="JAC63707.1"/>
    </source>
</evidence>
<gene>
    <name evidence="19" type="primary">HRD1</name>
    <name evidence="19" type="ORF">TSPGSL018_19964</name>
</gene>
<evidence type="ECO:0000256" key="17">
    <source>
        <dbReference type="SAM" id="Phobius"/>
    </source>
</evidence>
<keyword evidence="6" id="KW-0808">Transferase</keyword>
<dbReference type="PANTHER" id="PTHR22763:SF184">
    <property type="entry name" value="E3 UBIQUITIN-PROTEIN LIGASE SYNOVIOLIN"/>
    <property type="match status" value="1"/>
</dbReference>
<evidence type="ECO:0000256" key="2">
    <source>
        <dbReference type="ARBA" id="ARBA00004477"/>
    </source>
</evidence>
<evidence type="ECO:0000256" key="15">
    <source>
        <dbReference type="PROSITE-ProRule" id="PRU00175"/>
    </source>
</evidence>
<sequence length="759" mass="81449">MIGLGKYMGLSVFAAGAVVYHAFATREQFYPSMQYLTSSKLAIAVVGNLGFATALCLYRLLTKIFLGTLREAEVERINERISQAIMETCLAMTIFREEFNVSFVAMFATLTFVKVFHWLVQDRVDYIETTPSTSIAQHVKIVACMAMLLSVDALFLQYTISETIKRGPSVLLLFAFEYVIQASAIVSAALKYAFIGVDTMLEGRWESKGVYVFYLELITDMLHLFVYLLFFIIVFTYYGLPLHLVRDLYWTFRNFRQRVSDFLRYRRVTANMNERFPNATAEDLERCDGTCIICREEMVVEGANKRLPCGHVFHLTCLRSWLERQQNCPTCRANVLQQPSPQPAQAPAVPQAPLQPAPPAAPAPQPAAQPQGRAQGMADEGGRDGGEARRDWQGVARQRSPEGRRPQPSAPASGLGQAGSSSSSGQAAAETAQQWQQQQQQQQFAAQGSYYVPQPWAPQVSMAMFPAYQMPQQYAGQQAAVPPGQPSDGAGASSSAAAPHQQQQPGASMPRISLPMVPLQMMMPQAYAVPASSTSATPEQHQAAAAAAAAATAAVYGPWSSMMAVPAPMAPTVPAEGQPSVPRSEPAAAAAAPSPTAEQTALASATAAAAASAAAAAAAAMISSSSQTPSTAAQVLRSHIEYLQMQMRSLEQASRGPARTPGAGTGEQQRPAVGASEKGKEPMVGEPAAHQRREGGDESPADERPRGDATPEASESAQSTAVVPEPHRSADPETSTGGAPSADEIRKMRLERLGQSGSA</sequence>
<feature type="transmembrane region" description="Helical" evidence="17">
    <location>
        <begin position="40"/>
        <end position="61"/>
    </location>
</feature>
<feature type="compositionally biased region" description="Low complexity" evidence="16">
    <location>
        <begin position="584"/>
        <end position="595"/>
    </location>
</feature>
<evidence type="ECO:0000256" key="9">
    <source>
        <dbReference type="ARBA" id="ARBA00022771"/>
    </source>
</evidence>
<comment type="pathway">
    <text evidence="3">Protein modification; protein ubiquitination.</text>
</comment>
<feature type="compositionally biased region" description="Pro residues" evidence="16">
    <location>
        <begin position="353"/>
        <end position="367"/>
    </location>
</feature>
<evidence type="ECO:0000256" key="10">
    <source>
        <dbReference type="ARBA" id="ARBA00022786"/>
    </source>
</evidence>
<keyword evidence="9 15" id="KW-0863">Zinc-finger</keyword>
<evidence type="ECO:0000256" key="8">
    <source>
        <dbReference type="ARBA" id="ARBA00022723"/>
    </source>
</evidence>
<dbReference type="GO" id="GO:0043161">
    <property type="term" value="P:proteasome-mediated ubiquitin-dependent protein catabolic process"/>
    <property type="evidence" value="ECO:0007669"/>
    <property type="project" value="TreeGrafter"/>
</dbReference>
<feature type="compositionally biased region" description="Basic and acidic residues" evidence="16">
    <location>
        <begin position="677"/>
        <end position="709"/>
    </location>
</feature>
<evidence type="ECO:0000256" key="3">
    <source>
        <dbReference type="ARBA" id="ARBA00004906"/>
    </source>
</evidence>
<name>A0A061QST6_9CHLO</name>
<keyword evidence="7 17" id="KW-0812">Transmembrane</keyword>
<dbReference type="InterPro" id="IPR058051">
    <property type="entry name" value="Znf_RING_synoviolin"/>
</dbReference>
<feature type="compositionally biased region" description="Low complexity" evidence="16">
    <location>
        <begin position="338"/>
        <end position="352"/>
    </location>
</feature>
<feature type="transmembrane region" description="Helical" evidence="17">
    <location>
        <begin position="139"/>
        <end position="158"/>
    </location>
</feature>
<proteinExistence type="inferred from homology"/>